<evidence type="ECO:0000313" key="1">
    <source>
        <dbReference type="EMBL" id="OYR86870.1"/>
    </source>
</evidence>
<dbReference type="RefSeq" id="WP_094496660.1">
    <property type="nucleotide sequence ID" value="NZ_NGNV01000063.1"/>
</dbReference>
<accession>A0A256L9T6</accession>
<evidence type="ECO:0000313" key="4">
    <source>
        <dbReference type="Proteomes" id="UP000216316"/>
    </source>
</evidence>
<comment type="caution">
    <text evidence="2">The sequence shown here is derived from an EMBL/GenBank/DDBJ whole genome shotgun (WGS) entry which is preliminary data.</text>
</comment>
<dbReference type="Proteomes" id="UP000216316">
    <property type="component" value="Unassembled WGS sequence"/>
</dbReference>
<protein>
    <submittedName>
        <fullName evidence="2">Uncharacterized protein</fullName>
    </submittedName>
</protein>
<evidence type="ECO:0000313" key="3">
    <source>
        <dbReference type="Proteomes" id="UP000215828"/>
    </source>
</evidence>
<gene>
    <name evidence="1" type="ORF">CBF53_10495</name>
    <name evidence="2" type="ORF">CBF70_10995</name>
</gene>
<dbReference type="AlphaFoldDB" id="A0A256L9T6"/>
<organism evidence="2 3">
    <name type="scientific">Lactobacillus taiwanensis</name>
    <dbReference type="NCBI Taxonomy" id="508451"/>
    <lineage>
        <taxon>Bacteria</taxon>
        <taxon>Bacillati</taxon>
        <taxon>Bacillota</taxon>
        <taxon>Bacilli</taxon>
        <taxon>Lactobacillales</taxon>
        <taxon>Lactobacillaceae</taxon>
        <taxon>Lactobacillus</taxon>
    </lineage>
</organism>
<dbReference type="EMBL" id="NGNV01000063">
    <property type="protein sequence ID" value="OYR86870.1"/>
    <property type="molecule type" value="Genomic_DNA"/>
</dbReference>
<proteinExistence type="predicted"/>
<reference evidence="3 4" key="3">
    <citation type="submission" date="2017-09" db="EMBL/GenBank/DDBJ databases">
        <title>Tripartite evolution among Lactobacillus johnsonii, Lactobacillus taiwanensis, Lactobacillus reuteri and their rodent host.</title>
        <authorList>
            <person name="Wang T."/>
            <person name="Knowles S."/>
            <person name="Cheng C."/>
        </authorList>
    </citation>
    <scope>NUCLEOTIDE SEQUENCE [LARGE SCALE GENOMIC DNA]</scope>
    <source>
        <strain evidence="2 3">609q</strain>
        <strain evidence="1 4">609u</strain>
    </source>
</reference>
<keyword evidence="4" id="KW-1185">Reference proteome</keyword>
<name>A0A256L9T6_9LACO</name>
<sequence>MDSKTNDVKEFFEEAVKIKEQRGKNYDNGGKSAFERSMDMFDEKNAVVVSIWPVVQKVSRLVSLAKEVQEIQNGNSTLNLSDAIKSMDDTSKDLVNYTAMQWARNVKPYLKKGEQK</sequence>
<dbReference type="Proteomes" id="UP000215828">
    <property type="component" value="Unassembled WGS sequence"/>
</dbReference>
<reference evidence="2 3" key="1">
    <citation type="submission" date="2017-04" db="EMBL/GenBank/DDBJ databases">
        <authorList>
            <person name="Afonso C.L."/>
            <person name="Miller P.J."/>
            <person name="Scott M.A."/>
            <person name="Spackman E."/>
            <person name="Goraichik I."/>
            <person name="Dimitrov K.M."/>
            <person name="Suarez D.L."/>
            <person name="Swayne D.E."/>
        </authorList>
    </citation>
    <scope>NUCLEOTIDE SEQUENCE [LARGE SCALE GENOMIC DNA]</scope>
    <source>
        <strain evidence="2 3">609q</strain>
    </source>
</reference>
<dbReference type="EMBL" id="NGNX01000063">
    <property type="protein sequence ID" value="OYR89893.1"/>
    <property type="molecule type" value="Genomic_DNA"/>
</dbReference>
<evidence type="ECO:0000313" key="2">
    <source>
        <dbReference type="EMBL" id="OYR89893.1"/>
    </source>
</evidence>
<reference evidence="1" key="2">
    <citation type="submission" date="2017-05" db="EMBL/GenBank/DDBJ databases">
        <authorList>
            <person name="Lin X.B."/>
            <person name="Stothard P."/>
            <person name="Tasseva G."/>
            <person name="Walter J."/>
        </authorList>
    </citation>
    <scope>NUCLEOTIDE SEQUENCE</scope>
    <source>
        <strain evidence="1">609u</strain>
    </source>
</reference>